<keyword evidence="2" id="KW-0547">Nucleotide-binding</keyword>
<dbReference type="Pfam" id="PF00005">
    <property type="entry name" value="ABC_tran"/>
    <property type="match status" value="1"/>
</dbReference>
<dbReference type="InterPro" id="IPR027417">
    <property type="entry name" value="P-loop_NTPase"/>
</dbReference>
<evidence type="ECO:0000259" key="4">
    <source>
        <dbReference type="PROSITE" id="PS50893"/>
    </source>
</evidence>
<dbReference type="SUPFAM" id="SSF52540">
    <property type="entry name" value="P-loop containing nucleoside triphosphate hydrolases"/>
    <property type="match status" value="1"/>
</dbReference>
<dbReference type="EMBL" id="JANCPR020000007">
    <property type="protein sequence ID" value="MDJ1132202.1"/>
    <property type="molecule type" value="Genomic_DNA"/>
</dbReference>
<keyword evidence="3 5" id="KW-0067">ATP-binding</keyword>
<dbReference type="Gene3D" id="3.40.50.300">
    <property type="entry name" value="P-loop containing nucleotide triphosphate hydrolases"/>
    <property type="match status" value="1"/>
</dbReference>
<evidence type="ECO:0000256" key="2">
    <source>
        <dbReference type="ARBA" id="ARBA00022741"/>
    </source>
</evidence>
<evidence type="ECO:0000256" key="3">
    <source>
        <dbReference type="ARBA" id="ARBA00022840"/>
    </source>
</evidence>
<dbReference type="InterPro" id="IPR017871">
    <property type="entry name" value="ABC_transporter-like_CS"/>
</dbReference>
<gene>
    <name evidence="5" type="ORF">NMN56_009615</name>
</gene>
<sequence length="336" mass="35827">MNTAEFDSMNAGLVAIEASGLGMRYRRGWALQECSFRLPAGRVCGLVGPNGAGKSTLLSLAAGFGEASAGRLRVFGADPRTRQAREQVGYLAQNKPLYPRMTVTDTLRMGRELNRANWDQRRAEGIVRAGDVPLHARAGSLSGGQRTRLALALCFGKRPRMLMLDEPMADLDPLVRHEMTALLMAEAAEYGTTVLTSTHTLPELEGVCDYLLVLADGRVRMAGEADELAAAHSLVVGALPAADSGQQRKDGAATGPVLPSALDPHTVVEAQVTGRQFSALVRRGAPLPEGPAWSVSEPSMEQLLLSYLRSPEAPALLMPSADLPEMPAAQLKDHAA</sequence>
<comment type="caution">
    <text evidence="5">The sequence shown here is derived from an EMBL/GenBank/DDBJ whole genome shotgun (WGS) entry which is preliminary data.</text>
</comment>
<dbReference type="PANTHER" id="PTHR42939">
    <property type="entry name" value="ABC TRANSPORTER ATP-BINDING PROTEIN ALBC-RELATED"/>
    <property type="match status" value="1"/>
</dbReference>
<proteinExistence type="predicted"/>
<dbReference type="RefSeq" id="WP_274042511.1">
    <property type="nucleotide sequence ID" value="NZ_JANCPR020000007.1"/>
</dbReference>
<keyword evidence="6" id="KW-1185">Reference proteome</keyword>
<dbReference type="CDD" id="cd03230">
    <property type="entry name" value="ABC_DR_subfamily_A"/>
    <property type="match status" value="1"/>
</dbReference>
<dbReference type="InterPro" id="IPR051782">
    <property type="entry name" value="ABC_Transporter_VariousFunc"/>
</dbReference>
<accession>A0ABT6ZT05</accession>
<dbReference type="Proteomes" id="UP001214441">
    <property type="component" value="Unassembled WGS sequence"/>
</dbReference>
<evidence type="ECO:0000313" key="6">
    <source>
        <dbReference type="Proteomes" id="UP001214441"/>
    </source>
</evidence>
<dbReference type="InterPro" id="IPR003593">
    <property type="entry name" value="AAA+_ATPase"/>
</dbReference>
<dbReference type="GO" id="GO:0005524">
    <property type="term" value="F:ATP binding"/>
    <property type="evidence" value="ECO:0007669"/>
    <property type="project" value="UniProtKB-KW"/>
</dbReference>
<dbReference type="InterPro" id="IPR003439">
    <property type="entry name" value="ABC_transporter-like_ATP-bd"/>
</dbReference>
<reference evidence="5 6" key="1">
    <citation type="submission" date="2023-05" db="EMBL/GenBank/DDBJ databases">
        <title>Streptantibioticus silvisoli sp. nov., acidotolerant actinomycetes 1 from pine litter.</title>
        <authorList>
            <person name="Swiecimska M."/>
            <person name="Golinska P."/>
            <person name="Sangal V."/>
            <person name="Wachnowicz B."/>
            <person name="Goodfellow M."/>
        </authorList>
    </citation>
    <scope>NUCLEOTIDE SEQUENCE [LARGE SCALE GENOMIC DNA]</scope>
    <source>
        <strain evidence="5 6">DSM 42109</strain>
    </source>
</reference>
<evidence type="ECO:0000256" key="1">
    <source>
        <dbReference type="ARBA" id="ARBA00022448"/>
    </source>
</evidence>
<protein>
    <submittedName>
        <fullName evidence="5">ABC transporter ATP-binding protein</fullName>
    </submittedName>
</protein>
<evidence type="ECO:0000313" key="5">
    <source>
        <dbReference type="EMBL" id="MDJ1132202.1"/>
    </source>
</evidence>
<dbReference type="SMART" id="SM00382">
    <property type="entry name" value="AAA"/>
    <property type="match status" value="1"/>
</dbReference>
<name>A0ABT6ZT05_9ACTN</name>
<feature type="domain" description="ABC transporter" evidence="4">
    <location>
        <begin position="16"/>
        <end position="241"/>
    </location>
</feature>
<dbReference type="PANTHER" id="PTHR42939:SF1">
    <property type="entry name" value="ABC TRANSPORTER ATP-BINDING PROTEIN ALBC-RELATED"/>
    <property type="match status" value="1"/>
</dbReference>
<dbReference type="PROSITE" id="PS00211">
    <property type="entry name" value="ABC_TRANSPORTER_1"/>
    <property type="match status" value="1"/>
</dbReference>
<organism evidence="5 6">
    <name type="scientific">Streptomyces iconiensis</name>
    <dbReference type="NCBI Taxonomy" id="1384038"/>
    <lineage>
        <taxon>Bacteria</taxon>
        <taxon>Bacillati</taxon>
        <taxon>Actinomycetota</taxon>
        <taxon>Actinomycetes</taxon>
        <taxon>Kitasatosporales</taxon>
        <taxon>Streptomycetaceae</taxon>
        <taxon>Streptomyces</taxon>
    </lineage>
</organism>
<dbReference type="PROSITE" id="PS50893">
    <property type="entry name" value="ABC_TRANSPORTER_2"/>
    <property type="match status" value="1"/>
</dbReference>
<keyword evidence="1" id="KW-0813">Transport</keyword>